<keyword evidence="2" id="KW-0479">Metal-binding</keyword>
<dbReference type="GO" id="GO:0016874">
    <property type="term" value="F:ligase activity"/>
    <property type="evidence" value="ECO:0007669"/>
    <property type="project" value="UniProtKB-KW"/>
</dbReference>
<dbReference type="Pfam" id="PF03738">
    <property type="entry name" value="GSP_synth"/>
    <property type="match status" value="1"/>
</dbReference>
<organism evidence="7 10">
    <name type="scientific">Marinomonas gallaica</name>
    <dbReference type="NCBI Taxonomy" id="1806667"/>
    <lineage>
        <taxon>Bacteria</taxon>
        <taxon>Pseudomonadati</taxon>
        <taxon>Pseudomonadota</taxon>
        <taxon>Gammaproteobacteria</taxon>
        <taxon>Oceanospirillales</taxon>
        <taxon>Oceanospirillaceae</taxon>
        <taxon>Marinomonas</taxon>
    </lineage>
</organism>
<feature type="domain" description="Glutathionylspermidine synthase pre-ATP-grasp-like" evidence="6">
    <location>
        <begin position="12"/>
        <end position="391"/>
    </location>
</feature>
<dbReference type="Proteomes" id="UP000092840">
    <property type="component" value="Unassembled WGS sequence"/>
</dbReference>
<gene>
    <name evidence="7" type="primary">ygiC</name>
    <name evidence="7" type="ORF">MGA5115_02956</name>
    <name evidence="8" type="ORF">MGA5116_02360</name>
</gene>
<evidence type="ECO:0000313" key="8">
    <source>
        <dbReference type="EMBL" id="SBT21761.1"/>
    </source>
</evidence>
<sequence>MFRIPIKERDDWKMLAEEYGFHFHTMHGERYWDESAYYQFTLAQIEHDLEAPSEDIHQMCLHVVDKVIKDESLMQRFGLPAKHWDFIAQSWQTKAPSLYSRLDFAYDGKSPAKLYENNADTPTSLYETGFWQWLWLEQNVNQGRLSIDCDQFNSLQEKLIARLRQILQIEQTKRAGQTLHFACCKGSIEDRGTVQYLEDCAAEAGIATEFIYVEDIGRDLAGQLTDSKNQVITWIFKLYPWEFMLNESFGDLLGRHPVSFIEPPWKSLLSNKALLPMLWREFPDHPNLLPAYFGDEIHNVTSESTWVKKPLFSREGANVSIIQSGNTVVETDGPYGQEGHIYQQAHMLPKFDNSYTLIGSWLVNDQAAGISVREDSSPITQDMSRYLPHVIRG</sequence>
<keyword evidence="9" id="KW-1185">Reference proteome</keyword>
<reference evidence="7 10" key="2">
    <citation type="submission" date="2016-06" db="EMBL/GenBank/DDBJ databases">
        <authorList>
            <person name="Kjaerup R.B."/>
            <person name="Dalgaard T.S."/>
            <person name="Juul-Madsen H.R."/>
        </authorList>
    </citation>
    <scope>NUCLEOTIDE SEQUENCE [LARGE SCALE GENOMIC DNA]</scope>
    <source>
        <strain evidence="7 10">CECT 5115</strain>
    </source>
</reference>
<dbReference type="SUPFAM" id="SSF56059">
    <property type="entry name" value="Glutathione synthetase ATP-binding domain-like"/>
    <property type="match status" value="1"/>
</dbReference>
<dbReference type="GO" id="GO:0005524">
    <property type="term" value="F:ATP binding"/>
    <property type="evidence" value="ECO:0007669"/>
    <property type="project" value="UniProtKB-KW"/>
</dbReference>
<keyword evidence="5" id="KW-0460">Magnesium</keyword>
<dbReference type="OrthoDB" id="9765517at2"/>
<dbReference type="AlphaFoldDB" id="A0A1C3JUR4"/>
<evidence type="ECO:0000256" key="4">
    <source>
        <dbReference type="ARBA" id="ARBA00022840"/>
    </source>
</evidence>
<dbReference type="InterPro" id="IPR005494">
    <property type="entry name" value="GSPS_pre-ATP-grasp-like_dom"/>
</dbReference>
<proteinExistence type="predicted"/>
<dbReference type="Gene3D" id="3.30.1490.330">
    <property type="match status" value="1"/>
</dbReference>
<dbReference type="EC" id="6.3.1.-" evidence="7 8"/>
<evidence type="ECO:0000259" key="6">
    <source>
        <dbReference type="Pfam" id="PF03738"/>
    </source>
</evidence>
<reference evidence="8 9" key="1">
    <citation type="submission" date="2016-06" db="EMBL/GenBank/DDBJ databases">
        <authorList>
            <person name="Rodrigo-Torres L."/>
            <person name="Arahal D.R."/>
        </authorList>
    </citation>
    <scope>NUCLEOTIDE SEQUENCE [LARGE SCALE GENOMIC DNA]</scope>
    <source>
        <strain evidence="8 9">CECT 5116</strain>
    </source>
</reference>
<evidence type="ECO:0000256" key="1">
    <source>
        <dbReference type="ARBA" id="ARBA00022598"/>
    </source>
</evidence>
<evidence type="ECO:0000256" key="3">
    <source>
        <dbReference type="ARBA" id="ARBA00022741"/>
    </source>
</evidence>
<evidence type="ECO:0000313" key="9">
    <source>
        <dbReference type="Proteomes" id="UP000092840"/>
    </source>
</evidence>
<keyword evidence="4" id="KW-0067">ATP-binding</keyword>
<dbReference type="Proteomes" id="UP000092871">
    <property type="component" value="Unassembled WGS sequence"/>
</dbReference>
<evidence type="ECO:0000313" key="10">
    <source>
        <dbReference type="Proteomes" id="UP000092871"/>
    </source>
</evidence>
<evidence type="ECO:0000313" key="7">
    <source>
        <dbReference type="EMBL" id="SBT18806.1"/>
    </source>
</evidence>
<dbReference type="InterPro" id="IPR016185">
    <property type="entry name" value="PreATP-grasp_dom_sf"/>
</dbReference>
<name>A0A1C3JUR4_9GAMM</name>
<dbReference type="GO" id="GO:0046872">
    <property type="term" value="F:metal ion binding"/>
    <property type="evidence" value="ECO:0007669"/>
    <property type="project" value="UniProtKB-KW"/>
</dbReference>
<protein>
    <submittedName>
        <fullName evidence="7 8">Acid--amine ligase YgiC</fullName>
        <ecNumber evidence="7 8">6.3.1.-</ecNumber>
    </submittedName>
</protein>
<accession>A0A1C3JUR4</accession>
<dbReference type="SUPFAM" id="SSF52440">
    <property type="entry name" value="PreATP-grasp domain"/>
    <property type="match status" value="1"/>
</dbReference>
<evidence type="ECO:0000256" key="2">
    <source>
        <dbReference type="ARBA" id="ARBA00022723"/>
    </source>
</evidence>
<evidence type="ECO:0000256" key="5">
    <source>
        <dbReference type="ARBA" id="ARBA00022842"/>
    </source>
</evidence>
<dbReference type="RefSeq" id="WP_067037890.1">
    <property type="nucleotide sequence ID" value="NZ_FLRA01000023.1"/>
</dbReference>
<keyword evidence="1 7" id="KW-0436">Ligase</keyword>
<dbReference type="EMBL" id="FLRA01000023">
    <property type="protein sequence ID" value="SBT18806.1"/>
    <property type="molecule type" value="Genomic_DNA"/>
</dbReference>
<dbReference type="EMBL" id="FLRB01000013">
    <property type="protein sequence ID" value="SBT21761.1"/>
    <property type="molecule type" value="Genomic_DNA"/>
</dbReference>
<keyword evidence="3" id="KW-0547">Nucleotide-binding</keyword>